<dbReference type="PANTHER" id="PTHR31250:SF27">
    <property type="entry name" value="IQ DOMAIN-CONTAINING PROTEIN IQM5"/>
    <property type="match status" value="1"/>
</dbReference>
<protein>
    <submittedName>
        <fullName evidence="6">Uncharacterized protein</fullName>
    </submittedName>
</protein>
<gene>
    <name evidence="6" type="ORF">KC19_5G157800</name>
</gene>
<organism evidence="6 7">
    <name type="scientific">Ceratodon purpureus</name>
    <name type="common">Fire moss</name>
    <name type="synonym">Dicranum purpureum</name>
    <dbReference type="NCBI Taxonomy" id="3225"/>
    <lineage>
        <taxon>Eukaryota</taxon>
        <taxon>Viridiplantae</taxon>
        <taxon>Streptophyta</taxon>
        <taxon>Embryophyta</taxon>
        <taxon>Bryophyta</taxon>
        <taxon>Bryophytina</taxon>
        <taxon>Bryopsida</taxon>
        <taxon>Dicranidae</taxon>
        <taxon>Pseudoditrichales</taxon>
        <taxon>Ditrichaceae</taxon>
        <taxon>Ceratodon</taxon>
    </lineage>
</organism>
<feature type="region of interest" description="Disordered" evidence="5">
    <location>
        <begin position="1"/>
        <end position="77"/>
    </location>
</feature>
<feature type="region of interest" description="Disordered" evidence="5">
    <location>
        <begin position="363"/>
        <end position="406"/>
    </location>
</feature>
<evidence type="ECO:0000256" key="5">
    <source>
        <dbReference type="SAM" id="MobiDB-lite"/>
    </source>
</evidence>
<evidence type="ECO:0000256" key="4">
    <source>
        <dbReference type="ARBA" id="ARBA00023242"/>
    </source>
</evidence>
<sequence>MRGPFDMSNAGEGDGSEAIKLTSTLKSGPDGGGAAEVLQAVLNSSNDSSEGSTPIDLPDKEAPVADGDSETSAAASPGERVGWWNVLESATLQQNTEEFYSRKQRSFSPRERWIRLEKKAAKVGRGLSKDEKALKLGLQHWLEAIDPKHRYGHNLGFYYEVWIKSQTHEPFYYWLDIGEGKEVELEQCSRSKLESELIDYLSPAEREAYEVIIEDGKLLYKVTHKPVHTPKGDRWIFVMSPCGKFYVAKKKKGKFQHSSFLAGGVTTAAGRLLVNHGVLELMEAHSGHYLPTPENFRALISTLTNSGADLTIAKVHLESEDEVAKRAPGTNGDVAPANSDNEMAFVALLASAGFTIRSDTNARFSKSDSGSGREDSFDSGSVNEEDEDYDLVLRVEKNSGLDETKV</sequence>
<dbReference type="AlphaFoldDB" id="A0A8T0I3E3"/>
<dbReference type="GO" id="GO:0005634">
    <property type="term" value="C:nucleus"/>
    <property type="evidence" value="ECO:0007669"/>
    <property type="project" value="UniProtKB-SubCell"/>
</dbReference>
<dbReference type="Proteomes" id="UP000822688">
    <property type="component" value="Chromosome 5"/>
</dbReference>
<keyword evidence="3" id="KW-0963">Cytoplasm</keyword>
<feature type="compositionally biased region" description="Polar residues" evidence="5">
    <location>
        <begin position="41"/>
        <end position="52"/>
    </location>
</feature>
<feature type="compositionally biased region" description="Basic and acidic residues" evidence="5">
    <location>
        <begin position="391"/>
        <end position="406"/>
    </location>
</feature>
<comment type="subcellular location">
    <subcellularLocation>
        <location evidence="2">Cytoplasm</location>
    </subcellularLocation>
    <subcellularLocation>
        <location evidence="1">Nucleus</location>
    </subcellularLocation>
</comment>
<keyword evidence="4" id="KW-0539">Nucleus</keyword>
<evidence type="ECO:0000313" key="6">
    <source>
        <dbReference type="EMBL" id="KAG0577459.1"/>
    </source>
</evidence>
<evidence type="ECO:0000313" key="7">
    <source>
        <dbReference type="Proteomes" id="UP000822688"/>
    </source>
</evidence>
<name>A0A8T0I3E3_CERPU</name>
<reference evidence="6" key="1">
    <citation type="submission" date="2020-06" db="EMBL/GenBank/DDBJ databases">
        <title>WGS assembly of Ceratodon purpureus strain R40.</title>
        <authorList>
            <person name="Carey S.B."/>
            <person name="Jenkins J."/>
            <person name="Shu S."/>
            <person name="Lovell J.T."/>
            <person name="Sreedasyam A."/>
            <person name="Maumus F."/>
            <person name="Tiley G.P."/>
            <person name="Fernandez-Pozo N."/>
            <person name="Barry K."/>
            <person name="Chen C."/>
            <person name="Wang M."/>
            <person name="Lipzen A."/>
            <person name="Daum C."/>
            <person name="Saski C.A."/>
            <person name="Payton A.C."/>
            <person name="Mcbreen J.C."/>
            <person name="Conrad R.E."/>
            <person name="Kollar L.M."/>
            <person name="Olsson S."/>
            <person name="Huttunen S."/>
            <person name="Landis J.B."/>
            <person name="Wickett N.J."/>
            <person name="Johnson M.G."/>
            <person name="Rensing S.A."/>
            <person name="Grimwood J."/>
            <person name="Schmutz J."/>
            <person name="Mcdaniel S.F."/>
        </authorList>
    </citation>
    <scope>NUCLEOTIDE SEQUENCE</scope>
    <source>
        <strain evidence="6">R40</strain>
    </source>
</reference>
<dbReference type="GO" id="GO:0005737">
    <property type="term" value="C:cytoplasm"/>
    <property type="evidence" value="ECO:0007669"/>
    <property type="project" value="UniProtKB-SubCell"/>
</dbReference>
<keyword evidence="7" id="KW-1185">Reference proteome</keyword>
<comment type="caution">
    <text evidence="6">The sequence shown here is derived from an EMBL/GenBank/DDBJ whole genome shotgun (WGS) entry which is preliminary data.</text>
</comment>
<evidence type="ECO:0000256" key="3">
    <source>
        <dbReference type="ARBA" id="ARBA00022490"/>
    </source>
</evidence>
<evidence type="ECO:0000256" key="1">
    <source>
        <dbReference type="ARBA" id="ARBA00004123"/>
    </source>
</evidence>
<dbReference type="EMBL" id="CM026425">
    <property type="protein sequence ID" value="KAG0577459.1"/>
    <property type="molecule type" value="Genomic_DNA"/>
</dbReference>
<accession>A0A8T0I3E3</accession>
<evidence type="ECO:0000256" key="2">
    <source>
        <dbReference type="ARBA" id="ARBA00004496"/>
    </source>
</evidence>
<dbReference type="InterPro" id="IPR044159">
    <property type="entry name" value="IQM"/>
</dbReference>
<dbReference type="PANTHER" id="PTHR31250">
    <property type="entry name" value="IQ DOMAIN-CONTAINING PROTEIN IQM3"/>
    <property type="match status" value="1"/>
</dbReference>
<proteinExistence type="predicted"/>